<evidence type="ECO:0000313" key="4">
    <source>
        <dbReference type="Proteomes" id="UP001595978"/>
    </source>
</evidence>
<dbReference type="EMBL" id="JBHSNQ010000048">
    <property type="protein sequence ID" value="MFC5541126.1"/>
    <property type="molecule type" value="Genomic_DNA"/>
</dbReference>
<evidence type="ECO:0000313" key="3">
    <source>
        <dbReference type="EMBL" id="MFC5541126.1"/>
    </source>
</evidence>
<gene>
    <name evidence="3" type="ORF">ACFPOH_04955</name>
</gene>
<dbReference type="PANTHER" id="PTHR31088">
    <property type="entry name" value="MEMBRANE-ASSOCIATED PROTEIN VIPP1, CHLOROPLASTIC"/>
    <property type="match status" value="1"/>
</dbReference>
<evidence type="ECO:0000256" key="2">
    <source>
        <dbReference type="SAM" id="Coils"/>
    </source>
</evidence>
<comment type="similarity">
    <text evidence="1">Belongs to the PspA/Vipp/IM30 family.</text>
</comment>
<comment type="caution">
    <text evidence="3">The sequence shown here is derived from an EMBL/GenBank/DDBJ whole genome shotgun (WGS) entry which is preliminary data.</text>
</comment>
<protein>
    <submittedName>
        <fullName evidence="3">PspA/IM30 family protein</fullName>
    </submittedName>
</protein>
<dbReference type="InterPro" id="IPR007157">
    <property type="entry name" value="PspA_VIPP1"/>
</dbReference>
<organism evidence="3 4">
    <name type="scientific">Ureibacillus suwonensis</name>
    <dbReference type="NCBI Taxonomy" id="313007"/>
    <lineage>
        <taxon>Bacteria</taxon>
        <taxon>Bacillati</taxon>
        <taxon>Bacillota</taxon>
        <taxon>Bacilli</taxon>
        <taxon>Bacillales</taxon>
        <taxon>Caryophanaceae</taxon>
        <taxon>Ureibacillus</taxon>
    </lineage>
</organism>
<dbReference type="Pfam" id="PF04012">
    <property type="entry name" value="PspA_IM30"/>
    <property type="match status" value="1"/>
</dbReference>
<name>A0ABW0R9A7_9BACL</name>
<keyword evidence="2" id="KW-0175">Coiled coil</keyword>
<evidence type="ECO:0000256" key="1">
    <source>
        <dbReference type="ARBA" id="ARBA00043985"/>
    </source>
</evidence>
<sequence>MNLFKRFRYTLEADLHALFDKKEEKNPVAMLNQYIREAEKMTEQTGKLLERQRRLKEELEQKLKETGNMLEKRTNQLELAKASGEEDLILFATQEVESYKRRQLTLLESLDQANKEYIQLEQKFEMMKHKIEDMKVRQLQLMGKENVVRANVKMNRVFDSNDMDFQNLSSYIDQLSNKIEKNYEYSQLETRLALLEQKQANTSSKETVEP</sequence>
<keyword evidence="4" id="KW-1185">Reference proteome</keyword>
<dbReference type="PANTHER" id="PTHR31088:SF6">
    <property type="entry name" value="PHAGE SHOCK PROTEIN A"/>
    <property type="match status" value="1"/>
</dbReference>
<accession>A0ABW0R9A7</accession>
<feature type="coiled-coil region" evidence="2">
    <location>
        <begin position="178"/>
        <end position="205"/>
    </location>
</feature>
<dbReference type="Proteomes" id="UP001595978">
    <property type="component" value="Unassembled WGS sequence"/>
</dbReference>
<dbReference type="RefSeq" id="WP_342469746.1">
    <property type="nucleotide sequence ID" value="NZ_JBHSNQ010000048.1"/>
</dbReference>
<feature type="coiled-coil region" evidence="2">
    <location>
        <begin position="31"/>
        <end position="137"/>
    </location>
</feature>
<reference evidence="4" key="1">
    <citation type="journal article" date="2019" name="Int. J. Syst. Evol. Microbiol.">
        <title>The Global Catalogue of Microorganisms (GCM) 10K type strain sequencing project: providing services to taxonomists for standard genome sequencing and annotation.</title>
        <authorList>
            <consortium name="The Broad Institute Genomics Platform"/>
            <consortium name="The Broad Institute Genome Sequencing Center for Infectious Disease"/>
            <person name="Wu L."/>
            <person name="Ma J."/>
        </authorList>
    </citation>
    <scope>NUCLEOTIDE SEQUENCE [LARGE SCALE GENOMIC DNA]</scope>
    <source>
        <strain evidence="4">CCUG 56331</strain>
    </source>
</reference>
<proteinExistence type="inferred from homology"/>